<dbReference type="Pfam" id="PF09388">
    <property type="entry name" value="SpoOE-like"/>
    <property type="match status" value="1"/>
</dbReference>
<name>A0A498D963_9BACI</name>
<dbReference type="Gene3D" id="4.10.280.10">
    <property type="entry name" value="Helix-loop-helix DNA-binding domain"/>
    <property type="match status" value="1"/>
</dbReference>
<dbReference type="GO" id="GO:0043937">
    <property type="term" value="P:regulation of sporulation"/>
    <property type="evidence" value="ECO:0007669"/>
    <property type="project" value="InterPro"/>
</dbReference>
<dbReference type="AlphaFoldDB" id="A0A498D963"/>
<dbReference type="InterPro" id="IPR037208">
    <property type="entry name" value="Spo0E-like_sf"/>
</dbReference>
<reference evidence="1 2" key="1">
    <citation type="submission" date="2018-10" db="EMBL/GenBank/DDBJ databases">
        <title>Oceanobacillus sp. YLB-02 draft genome.</title>
        <authorList>
            <person name="Yu L."/>
        </authorList>
    </citation>
    <scope>NUCLEOTIDE SEQUENCE [LARGE SCALE GENOMIC DNA]</scope>
    <source>
        <strain evidence="1 2">YLB-02</strain>
    </source>
</reference>
<protein>
    <submittedName>
        <fullName evidence="1">Aspartyl-phosphate phosphatase Spo0E family protein</fullName>
    </submittedName>
</protein>
<dbReference type="InterPro" id="IPR018540">
    <property type="entry name" value="Spo0E-like"/>
</dbReference>
<sequence>MMENLLKKIEYLRIKMSEIANEKGLTHRESIAVSQELDRLLNLYEYEKMKDSERIKLE</sequence>
<dbReference type="GO" id="GO:0046983">
    <property type="term" value="F:protein dimerization activity"/>
    <property type="evidence" value="ECO:0007669"/>
    <property type="project" value="InterPro"/>
</dbReference>
<dbReference type="PANTHER" id="PTHR41263:SF1">
    <property type="entry name" value="ASPARTYL-PHOSPHATE PHOSPHATASE YISI"/>
    <property type="match status" value="1"/>
</dbReference>
<accession>A0A498D963</accession>
<dbReference type="InterPro" id="IPR053028">
    <property type="entry name" value="Spo0E-like_phosphatase"/>
</dbReference>
<comment type="caution">
    <text evidence="1">The sequence shown here is derived from an EMBL/GenBank/DDBJ whole genome shotgun (WGS) entry which is preliminary data.</text>
</comment>
<proteinExistence type="predicted"/>
<evidence type="ECO:0000313" key="1">
    <source>
        <dbReference type="EMBL" id="RLL45171.1"/>
    </source>
</evidence>
<evidence type="ECO:0000313" key="2">
    <source>
        <dbReference type="Proteomes" id="UP000270219"/>
    </source>
</evidence>
<dbReference type="PANTHER" id="PTHR41263">
    <property type="entry name" value="ASPARTYL-PHOSPHATE PHOSPHATASE YISI"/>
    <property type="match status" value="1"/>
</dbReference>
<organism evidence="1 2">
    <name type="scientific">Oceanobacillus piezotolerans</name>
    <dbReference type="NCBI Taxonomy" id="2448030"/>
    <lineage>
        <taxon>Bacteria</taxon>
        <taxon>Bacillati</taxon>
        <taxon>Bacillota</taxon>
        <taxon>Bacilli</taxon>
        <taxon>Bacillales</taxon>
        <taxon>Bacillaceae</taxon>
        <taxon>Oceanobacillus</taxon>
    </lineage>
</organism>
<dbReference type="Proteomes" id="UP000270219">
    <property type="component" value="Unassembled WGS sequence"/>
</dbReference>
<dbReference type="OrthoDB" id="2692170at2"/>
<gene>
    <name evidence="1" type="ORF">D8M04_09935</name>
</gene>
<dbReference type="InterPro" id="IPR036638">
    <property type="entry name" value="HLH_DNA-bd_sf"/>
</dbReference>
<dbReference type="EMBL" id="RCHR01000003">
    <property type="protein sequence ID" value="RLL45171.1"/>
    <property type="molecule type" value="Genomic_DNA"/>
</dbReference>
<dbReference type="SUPFAM" id="SSF140500">
    <property type="entry name" value="BAS1536-like"/>
    <property type="match status" value="1"/>
</dbReference>
<keyword evidence="2" id="KW-1185">Reference proteome</keyword>